<keyword evidence="2" id="KW-1133">Transmembrane helix</keyword>
<feature type="transmembrane region" description="Helical" evidence="2">
    <location>
        <begin position="103"/>
        <end position="124"/>
    </location>
</feature>
<sequence>MKDQELLEVNHEIERINEKVKNIEQIASTIEKLAEHGLESWDKYLIQKDEREKRDAGLASAKHERELELESKVNKRAMIILGGSIFSVVLLILVAMLKDQNELVKIILTSSLAIAGGAGITNMFKKSKNS</sequence>
<evidence type="ECO:0008006" key="5">
    <source>
        <dbReference type="Google" id="ProtNLM"/>
    </source>
</evidence>
<evidence type="ECO:0000313" key="4">
    <source>
        <dbReference type="Proteomes" id="UP001477278"/>
    </source>
</evidence>
<keyword evidence="4" id="KW-1185">Reference proteome</keyword>
<keyword evidence="2" id="KW-0472">Membrane</keyword>
<dbReference type="Proteomes" id="UP001477278">
    <property type="component" value="Unassembled WGS sequence"/>
</dbReference>
<reference evidence="3 4" key="1">
    <citation type="submission" date="2024-05" db="EMBL/GenBank/DDBJ databases">
        <title>Genome sequencing of Marine Estuary Bacteria, Shewanella vesiculosa and S. baltica, and Pseudomonas syringae.</title>
        <authorList>
            <person name="Gurung A."/>
            <person name="Maclea K.S."/>
        </authorList>
    </citation>
    <scope>NUCLEOTIDE SEQUENCE [LARGE SCALE GENOMIC DNA]</scope>
    <source>
        <strain evidence="3 4">1A</strain>
    </source>
</reference>
<proteinExistence type="predicted"/>
<name>A0ABV0FX71_9GAMM</name>
<organism evidence="3 4">
    <name type="scientific">Shewanella vesiculosa</name>
    <dbReference type="NCBI Taxonomy" id="518738"/>
    <lineage>
        <taxon>Bacteria</taxon>
        <taxon>Pseudomonadati</taxon>
        <taxon>Pseudomonadota</taxon>
        <taxon>Gammaproteobacteria</taxon>
        <taxon>Alteromonadales</taxon>
        <taxon>Shewanellaceae</taxon>
        <taxon>Shewanella</taxon>
    </lineage>
</organism>
<dbReference type="EMBL" id="JBDPZN010000008">
    <property type="protein sequence ID" value="MEO3684041.1"/>
    <property type="molecule type" value="Genomic_DNA"/>
</dbReference>
<dbReference type="RefSeq" id="WP_347690738.1">
    <property type="nucleotide sequence ID" value="NZ_JBDPZN010000008.1"/>
</dbReference>
<feature type="transmembrane region" description="Helical" evidence="2">
    <location>
        <begin position="77"/>
        <end position="97"/>
    </location>
</feature>
<feature type="coiled-coil region" evidence="1">
    <location>
        <begin position="6"/>
        <end position="33"/>
    </location>
</feature>
<evidence type="ECO:0000256" key="2">
    <source>
        <dbReference type="SAM" id="Phobius"/>
    </source>
</evidence>
<comment type="caution">
    <text evidence="3">The sequence shown here is derived from an EMBL/GenBank/DDBJ whole genome shotgun (WGS) entry which is preliminary data.</text>
</comment>
<gene>
    <name evidence="3" type="ORF">ABHN84_17355</name>
</gene>
<evidence type="ECO:0000313" key="3">
    <source>
        <dbReference type="EMBL" id="MEO3684041.1"/>
    </source>
</evidence>
<keyword evidence="1" id="KW-0175">Coiled coil</keyword>
<accession>A0ABV0FX71</accession>
<protein>
    <recommendedName>
        <fullName evidence="5">DUF2335 domain-containing protein</fullName>
    </recommendedName>
</protein>
<evidence type="ECO:0000256" key="1">
    <source>
        <dbReference type="SAM" id="Coils"/>
    </source>
</evidence>
<keyword evidence="2" id="KW-0812">Transmembrane</keyword>